<accession>A0A7W9ZIW8</accession>
<dbReference type="EMBL" id="JACIIX010000011">
    <property type="protein sequence ID" value="MBB6211437.1"/>
    <property type="molecule type" value="Genomic_DNA"/>
</dbReference>
<reference evidence="2 3" key="1">
    <citation type="submission" date="2020-08" db="EMBL/GenBank/DDBJ databases">
        <title>Genomic Encyclopedia of Type Strains, Phase IV (KMG-IV): sequencing the most valuable type-strain genomes for metagenomic binning, comparative biology and taxonomic classification.</title>
        <authorList>
            <person name="Goeker M."/>
        </authorList>
    </citation>
    <scope>NUCLEOTIDE SEQUENCE [LARGE SCALE GENOMIC DNA]</scope>
    <source>
        <strain evidence="2 3">DSM 11590</strain>
    </source>
</reference>
<evidence type="ECO:0000256" key="1">
    <source>
        <dbReference type="SAM" id="MobiDB-lite"/>
    </source>
</evidence>
<sequence length="398" mass="39413">MIGPVERARAAGATFAIPYSRRDDTETSHIQSLDAVLASFAASLNTPQSAQSSSGSSFEDGASGDSGQRREQLLQSGRQQVILAGLDGAEAAAGARQAVIRNDVVAARSAAQQVAGAARSIRAAAQVLAEAAGGSTAANAAAGAVPASVTRPVSDGGVLPATEMVAQVAQTVVSASASSQSASQPTAFQIASGQRVEDLAPVGISPSVPGGKTGSDGGGSGGNTGNDASTGGNSGDQAEQAARRAAAALAASRTASGEAEDIPPVGHPLGPQPVQTSQRAAPGEQEDLPPVGPVSGDNAAKQDSQQRAVVQAITDVARRASDTLRQGQATLGSLATVTPQDEVSQRALQASLGDADREIGLAAFTLTQVVEGLAGVSARPAPAPAAKAKDTRKLDLSI</sequence>
<keyword evidence="3" id="KW-1185">Reference proteome</keyword>
<dbReference type="Proteomes" id="UP000544872">
    <property type="component" value="Unassembled WGS sequence"/>
</dbReference>
<proteinExistence type="predicted"/>
<name>A0A7W9ZIW8_NOVIT</name>
<feature type="region of interest" description="Disordered" evidence="1">
    <location>
        <begin position="201"/>
        <end position="307"/>
    </location>
</feature>
<feature type="compositionally biased region" description="Basic and acidic residues" evidence="1">
    <location>
        <begin position="387"/>
        <end position="398"/>
    </location>
</feature>
<comment type="caution">
    <text evidence="2">The sequence shown here is derived from an EMBL/GenBank/DDBJ whole genome shotgun (WGS) entry which is preliminary data.</text>
</comment>
<feature type="compositionally biased region" description="Low complexity" evidence="1">
    <location>
        <begin position="225"/>
        <end position="257"/>
    </location>
</feature>
<feature type="region of interest" description="Disordered" evidence="1">
    <location>
        <begin position="377"/>
        <end position="398"/>
    </location>
</feature>
<dbReference type="AlphaFoldDB" id="A0A7W9ZIW8"/>
<feature type="region of interest" description="Disordered" evidence="1">
    <location>
        <begin position="47"/>
        <end position="72"/>
    </location>
</feature>
<feature type="compositionally biased region" description="Low complexity" evidence="1">
    <location>
        <begin position="48"/>
        <end position="66"/>
    </location>
</feature>
<dbReference type="RefSeq" id="WP_184264250.1">
    <property type="nucleotide sequence ID" value="NZ_JACIIX010000011.1"/>
</dbReference>
<evidence type="ECO:0000313" key="2">
    <source>
        <dbReference type="EMBL" id="MBB6211437.1"/>
    </source>
</evidence>
<feature type="compositionally biased region" description="Gly residues" evidence="1">
    <location>
        <begin position="211"/>
        <end position="224"/>
    </location>
</feature>
<protein>
    <submittedName>
        <fullName evidence="2">Uncharacterized protein</fullName>
    </submittedName>
</protein>
<evidence type="ECO:0000313" key="3">
    <source>
        <dbReference type="Proteomes" id="UP000544872"/>
    </source>
</evidence>
<gene>
    <name evidence="2" type="ORF">FHS48_002876</name>
</gene>
<organism evidence="2 3">
    <name type="scientific">Novispirillum itersonii</name>
    <name type="common">Aquaspirillum itersonii</name>
    <dbReference type="NCBI Taxonomy" id="189"/>
    <lineage>
        <taxon>Bacteria</taxon>
        <taxon>Pseudomonadati</taxon>
        <taxon>Pseudomonadota</taxon>
        <taxon>Alphaproteobacteria</taxon>
        <taxon>Rhodospirillales</taxon>
        <taxon>Novispirillaceae</taxon>
        <taxon>Novispirillum</taxon>
    </lineage>
</organism>